<evidence type="ECO:0000313" key="2">
    <source>
        <dbReference type="Proteomes" id="UP000008311"/>
    </source>
</evidence>
<accession>B9T713</accession>
<dbReference type="InParanoid" id="B9T713"/>
<dbReference type="EMBL" id="EQ974681">
    <property type="protein sequence ID" value="EEF28352.1"/>
    <property type="molecule type" value="Genomic_DNA"/>
</dbReference>
<dbReference type="Proteomes" id="UP000008311">
    <property type="component" value="Unassembled WGS sequence"/>
</dbReference>
<dbReference type="AlphaFoldDB" id="B9T713"/>
<sequence length="93" mass="10494">MKSKNASVLNKVTFAKGCFCSIRCSILMHSKLDCFDGTNFTCWKDKLLFLLTELGVAYLLSGNLPAIPEPINDESKETKAFGKKREDDEIRCR</sequence>
<gene>
    <name evidence="1" type="ORF">RCOM_0307860</name>
</gene>
<proteinExistence type="predicted"/>
<reference evidence="2" key="1">
    <citation type="journal article" date="2010" name="Nat. Biotechnol.">
        <title>Draft genome sequence of the oilseed species Ricinus communis.</title>
        <authorList>
            <person name="Chan A.P."/>
            <person name="Crabtree J."/>
            <person name="Zhao Q."/>
            <person name="Lorenzi H."/>
            <person name="Orvis J."/>
            <person name="Puiu D."/>
            <person name="Melake-Berhan A."/>
            <person name="Jones K.M."/>
            <person name="Redman J."/>
            <person name="Chen G."/>
            <person name="Cahoon E.B."/>
            <person name="Gedil M."/>
            <person name="Stanke M."/>
            <person name="Haas B.J."/>
            <person name="Wortman J.R."/>
            <person name="Fraser-Liggett C.M."/>
            <person name="Ravel J."/>
            <person name="Rabinowicz P.D."/>
        </authorList>
    </citation>
    <scope>NUCLEOTIDE SEQUENCE [LARGE SCALE GENOMIC DNA]</scope>
    <source>
        <strain evidence="2">cv. Hale</strain>
    </source>
</reference>
<keyword evidence="2" id="KW-1185">Reference proteome</keyword>
<protein>
    <submittedName>
        <fullName evidence="1">Uncharacterized protein</fullName>
    </submittedName>
</protein>
<organism evidence="1 2">
    <name type="scientific">Ricinus communis</name>
    <name type="common">Castor bean</name>
    <dbReference type="NCBI Taxonomy" id="3988"/>
    <lineage>
        <taxon>Eukaryota</taxon>
        <taxon>Viridiplantae</taxon>
        <taxon>Streptophyta</taxon>
        <taxon>Embryophyta</taxon>
        <taxon>Tracheophyta</taxon>
        <taxon>Spermatophyta</taxon>
        <taxon>Magnoliopsida</taxon>
        <taxon>eudicotyledons</taxon>
        <taxon>Gunneridae</taxon>
        <taxon>Pentapetalae</taxon>
        <taxon>rosids</taxon>
        <taxon>fabids</taxon>
        <taxon>Malpighiales</taxon>
        <taxon>Euphorbiaceae</taxon>
        <taxon>Acalyphoideae</taxon>
        <taxon>Acalypheae</taxon>
        <taxon>Ricinus</taxon>
    </lineage>
</organism>
<name>B9T713_RICCO</name>
<evidence type="ECO:0000313" key="1">
    <source>
        <dbReference type="EMBL" id="EEF28352.1"/>
    </source>
</evidence>